<evidence type="ECO:0000313" key="3">
    <source>
        <dbReference type="Proteomes" id="UP001500420"/>
    </source>
</evidence>
<dbReference type="EMBL" id="BAAADV010000001">
    <property type="protein sequence ID" value="GAA0669812.1"/>
    <property type="molecule type" value="Genomic_DNA"/>
</dbReference>
<sequence length="195" mass="21170">MPSRFSRRSIVGSLGAVAAAGCLGSAPGEPSSGPDGNRTEADPRESDDVPARCDVAPRSEQGRGDPIETTVETVRPDDVEAECGYWASDAAFRKTDDRLDLEFVPAPSAIAPWIRSSFVERADGDRVEIGIVAEKSSEATGDGSYNYCPPPEYDFDEFVQAVPSEVTVTVRFDTDDGEYECTHDVWVEQRQSQVD</sequence>
<dbReference type="RefSeq" id="WP_343773311.1">
    <property type="nucleotide sequence ID" value="NZ_BAAADV010000001.1"/>
</dbReference>
<evidence type="ECO:0000313" key="2">
    <source>
        <dbReference type="EMBL" id="GAA0669812.1"/>
    </source>
</evidence>
<feature type="compositionally biased region" description="Basic and acidic residues" evidence="1">
    <location>
        <begin position="37"/>
        <end position="66"/>
    </location>
</feature>
<dbReference type="PROSITE" id="PS51257">
    <property type="entry name" value="PROKAR_LIPOPROTEIN"/>
    <property type="match status" value="1"/>
</dbReference>
<dbReference type="PROSITE" id="PS51318">
    <property type="entry name" value="TAT"/>
    <property type="match status" value="1"/>
</dbReference>
<name>A0AAV3T989_9EURY</name>
<dbReference type="AlphaFoldDB" id="A0AAV3T989"/>
<organism evidence="2 3">
    <name type="scientific">Natronoarchaeum mannanilyticum</name>
    <dbReference type="NCBI Taxonomy" id="926360"/>
    <lineage>
        <taxon>Archaea</taxon>
        <taxon>Methanobacteriati</taxon>
        <taxon>Methanobacteriota</taxon>
        <taxon>Stenosarchaea group</taxon>
        <taxon>Halobacteria</taxon>
        <taxon>Halobacteriales</taxon>
        <taxon>Natronoarchaeaceae</taxon>
    </lineage>
</organism>
<protein>
    <submittedName>
        <fullName evidence="2">Uncharacterized protein</fullName>
    </submittedName>
</protein>
<comment type="caution">
    <text evidence="2">The sequence shown here is derived from an EMBL/GenBank/DDBJ whole genome shotgun (WGS) entry which is preliminary data.</text>
</comment>
<reference evidence="2 3" key="1">
    <citation type="journal article" date="2019" name="Int. J. Syst. Evol. Microbiol.">
        <title>The Global Catalogue of Microorganisms (GCM) 10K type strain sequencing project: providing services to taxonomists for standard genome sequencing and annotation.</title>
        <authorList>
            <consortium name="The Broad Institute Genomics Platform"/>
            <consortium name="The Broad Institute Genome Sequencing Center for Infectious Disease"/>
            <person name="Wu L."/>
            <person name="Ma J."/>
        </authorList>
    </citation>
    <scope>NUCLEOTIDE SEQUENCE [LARGE SCALE GENOMIC DNA]</scope>
    <source>
        <strain evidence="2 3">JCM 16328</strain>
    </source>
</reference>
<dbReference type="InterPro" id="IPR006311">
    <property type="entry name" value="TAT_signal"/>
</dbReference>
<proteinExistence type="predicted"/>
<keyword evidence="3" id="KW-1185">Reference proteome</keyword>
<feature type="region of interest" description="Disordered" evidence="1">
    <location>
        <begin position="21"/>
        <end position="76"/>
    </location>
</feature>
<evidence type="ECO:0000256" key="1">
    <source>
        <dbReference type="SAM" id="MobiDB-lite"/>
    </source>
</evidence>
<gene>
    <name evidence="2" type="ORF">GCM10009020_14880</name>
</gene>
<dbReference type="Proteomes" id="UP001500420">
    <property type="component" value="Unassembled WGS sequence"/>
</dbReference>
<accession>A0AAV3T989</accession>